<comment type="caution">
    <text evidence="2">The sequence shown here is derived from an EMBL/GenBank/DDBJ whole genome shotgun (WGS) entry which is preliminary data.</text>
</comment>
<feature type="compositionally biased region" description="Polar residues" evidence="1">
    <location>
        <begin position="575"/>
        <end position="595"/>
    </location>
</feature>
<sequence>MDPSSMDFTMHHPNHHHPHYHHPNGASSSASAARCPALRAAAEQRNYHLPTISSPRSHVQYDPVHAHSGNRNVWQSRSPQNWRPAMISPFAQDPSMMGSFPSLPAEQAQPAQPQQPPCPMPDISNMPNVSDPYPQQMPPFQQFRPAMLPAPRLLGQHNYEGPGGFASPNQSQPNNTQHPPNRPIQRANAGLPSAASLLSVPPVQAPTSRPSANPLQMGQTTSFSNENVGPSQQLPNLLPHIFPHQNSPASFSRQMPDSVAQATAPSEADSPRPASNSPSAPASTAPQRTNDQPNRMVNPVEIRRASTAAMGRARRSMSRLSGTPSEWLTENGILFRRGDMSLMEFVENFPGAVSDGEGPAGARFLRGNTSGKRVASRKALASLQSVDIKDLPESERTCVICYNDFGVANPEGVNEAPLRLPKWTKFIRNFNKYQPVGTIKVFGYQGREQSQSRDRDTSESESSPQPGQSSAANTADRPSQFPDILSNRPPSGSRRVENNTSHGMRLPSWNSSYERRSPPVEYDRRRRARPRARVSFPSTRQGVFGGLGTNGASQTSVRPSRSSRSRSPFDHASTGVDSNSRRSLTNSPEQYHWNGSPSPNSTVGVTTSSPPSGTVFDASGFHFQSQMSISADEYFTAANLANLNAAQANEQSPGLPQMRSDSGFSSPSTPTGSSDIYVTNSGHLNSNQFTSYQQS</sequence>
<feature type="compositionally biased region" description="Low complexity" evidence="1">
    <location>
        <begin position="132"/>
        <end position="141"/>
    </location>
</feature>
<feature type="region of interest" description="Disordered" evidence="1">
    <location>
        <begin position="648"/>
        <end position="695"/>
    </location>
</feature>
<feature type="compositionally biased region" description="Basic residues" evidence="1">
    <location>
        <begin position="12"/>
        <end position="22"/>
    </location>
</feature>
<proteinExistence type="predicted"/>
<feature type="compositionally biased region" description="Polar residues" evidence="1">
    <location>
        <begin position="244"/>
        <end position="264"/>
    </location>
</feature>
<dbReference type="AlphaFoldDB" id="A0A439D194"/>
<name>A0A439D194_9PEZI</name>
<feature type="region of interest" description="Disordered" evidence="1">
    <location>
        <begin position="446"/>
        <end position="611"/>
    </location>
</feature>
<protein>
    <submittedName>
        <fullName evidence="2">Uncharacterized protein</fullName>
    </submittedName>
</protein>
<keyword evidence="3" id="KW-1185">Reference proteome</keyword>
<feature type="compositionally biased region" description="Polar residues" evidence="1">
    <location>
        <begin position="167"/>
        <end position="179"/>
    </location>
</feature>
<feature type="compositionally biased region" description="Polar residues" evidence="1">
    <location>
        <begin position="498"/>
        <end position="512"/>
    </location>
</feature>
<feature type="compositionally biased region" description="Polar residues" evidence="1">
    <location>
        <begin position="205"/>
        <end position="235"/>
    </location>
</feature>
<feature type="compositionally biased region" description="Low complexity" evidence="1">
    <location>
        <begin position="660"/>
        <end position="675"/>
    </location>
</feature>
<dbReference type="Proteomes" id="UP000286045">
    <property type="component" value="Unassembled WGS sequence"/>
</dbReference>
<feature type="region of interest" description="Disordered" evidence="1">
    <location>
        <begin position="89"/>
        <end position="141"/>
    </location>
</feature>
<organism evidence="2 3">
    <name type="scientific">Xylaria grammica</name>
    <dbReference type="NCBI Taxonomy" id="363999"/>
    <lineage>
        <taxon>Eukaryota</taxon>
        <taxon>Fungi</taxon>
        <taxon>Dikarya</taxon>
        <taxon>Ascomycota</taxon>
        <taxon>Pezizomycotina</taxon>
        <taxon>Sordariomycetes</taxon>
        <taxon>Xylariomycetidae</taxon>
        <taxon>Xylariales</taxon>
        <taxon>Xylariaceae</taxon>
        <taxon>Xylaria</taxon>
    </lineage>
</organism>
<feature type="compositionally biased region" description="Low complexity" evidence="1">
    <location>
        <begin position="23"/>
        <end position="37"/>
    </location>
</feature>
<evidence type="ECO:0000313" key="3">
    <source>
        <dbReference type="Proteomes" id="UP000286045"/>
    </source>
</evidence>
<evidence type="ECO:0000313" key="2">
    <source>
        <dbReference type="EMBL" id="RWA08234.1"/>
    </source>
</evidence>
<feature type="compositionally biased region" description="Low complexity" evidence="1">
    <location>
        <begin position="596"/>
        <end position="611"/>
    </location>
</feature>
<dbReference type="EMBL" id="RYZI01000211">
    <property type="protein sequence ID" value="RWA08234.1"/>
    <property type="molecule type" value="Genomic_DNA"/>
</dbReference>
<reference evidence="2 3" key="1">
    <citation type="submission" date="2018-12" db="EMBL/GenBank/DDBJ databases">
        <title>Draft genome sequence of Xylaria grammica IHI A82.</title>
        <authorList>
            <person name="Buettner E."/>
            <person name="Kellner H."/>
        </authorList>
    </citation>
    <scope>NUCLEOTIDE SEQUENCE [LARGE SCALE GENOMIC DNA]</scope>
    <source>
        <strain evidence="2 3">IHI A82</strain>
    </source>
</reference>
<feature type="region of interest" description="Disordered" evidence="1">
    <location>
        <begin position="153"/>
        <end position="187"/>
    </location>
</feature>
<accession>A0A439D194</accession>
<feature type="compositionally biased region" description="Low complexity" evidence="1">
    <location>
        <begin position="460"/>
        <end position="472"/>
    </location>
</feature>
<evidence type="ECO:0000256" key="1">
    <source>
        <dbReference type="SAM" id="MobiDB-lite"/>
    </source>
</evidence>
<gene>
    <name evidence="2" type="ORF">EKO27_g6862</name>
</gene>
<dbReference type="STRING" id="363999.A0A439D194"/>
<feature type="compositionally biased region" description="Basic and acidic residues" evidence="1">
    <location>
        <begin position="513"/>
        <end position="524"/>
    </location>
</feature>
<feature type="region of interest" description="Disordered" evidence="1">
    <location>
        <begin position="201"/>
        <end position="299"/>
    </location>
</feature>
<feature type="region of interest" description="Disordered" evidence="1">
    <location>
        <begin position="1"/>
        <end position="37"/>
    </location>
</feature>
<feature type="compositionally biased region" description="Polar residues" evidence="1">
    <location>
        <begin position="676"/>
        <end position="695"/>
    </location>
</feature>
<feature type="compositionally biased region" description="Low complexity" evidence="1">
    <location>
        <begin position="271"/>
        <end position="286"/>
    </location>
</feature>